<feature type="region of interest" description="Disordered" evidence="1">
    <location>
        <begin position="161"/>
        <end position="195"/>
    </location>
</feature>
<evidence type="ECO:0000313" key="3">
    <source>
        <dbReference type="Proteomes" id="UP000494261"/>
    </source>
</evidence>
<dbReference type="CDD" id="cd14740">
    <property type="entry name" value="PAAR_4"/>
    <property type="match status" value="1"/>
</dbReference>
<dbReference type="Gene3D" id="2.60.200.60">
    <property type="match status" value="1"/>
</dbReference>
<evidence type="ECO:0000256" key="1">
    <source>
        <dbReference type="SAM" id="MobiDB-lite"/>
    </source>
</evidence>
<dbReference type="Pfam" id="PF13665">
    <property type="entry name" value="Tox-PAAR-like"/>
    <property type="match status" value="1"/>
</dbReference>
<organism evidence="2 3">
    <name type="scientific">Burkholderia aenigmatica</name>
    <dbReference type="NCBI Taxonomy" id="2015348"/>
    <lineage>
        <taxon>Bacteria</taxon>
        <taxon>Pseudomonadati</taxon>
        <taxon>Pseudomonadota</taxon>
        <taxon>Betaproteobacteria</taxon>
        <taxon>Burkholderiales</taxon>
        <taxon>Burkholderiaceae</taxon>
        <taxon>Burkholderia</taxon>
        <taxon>Burkholderia cepacia complex</taxon>
    </lineage>
</organism>
<gene>
    <name evidence="2" type="ORF">BLA13014_05591</name>
</gene>
<reference evidence="2 3" key="1">
    <citation type="submission" date="2019-09" db="EMBL/GenBank/DDBJ databases">
        <authorList>
            <person name="Depoorter E."/>
        </authorList>
    </citation>
    <scope>NUCLEOTIDE SEQUENCE [LARGE SCALE GENOMIC DNA]</scope>
    <source>
        <strain evidence="2">LMG 13014</strain>
    </source>
</reference>
<protein>
    <submittedName>
        <fullName evidence="2">PF13665 domain protein</fullName>
    </submittedName>
</protein>
<proteinExistence type="predicted"/>
<sequence length="575" mass="59385">MAEPLEITVTGDAGDVFREHFNIQSVEQARDAVKNLDALWNTPNPWSDRPDLRDIFDEAGKSVQRRFETGVYKPQDKAQPSDHFSKGNRIASRQDGSFKAVSSTPDVCKTPMGSSTPPVPYQVVSDLSGSSGIVPSVRFNGKPAYVLDQSVVPTCTGDEAGSADGVGSGTVGGETKPTKGSTTVRAGGHPVIRDGDPCTMNSGNCTGTYVTAPAPGSSVDASGNVAGDANPPPEKGVMHQVGGFFKGAGGAVWDMGKGLVGLGVGAAKLSPVSQAAEGLSDLTGLYDYHGYSQTLDSAGKTAQAIYDHPGAIVDGITKPYMEAWSQGNYGEALGRGMVDIGGLFAGGVGAAGKAGEVGNVAGKIGEAANVAGKMGEATNVAGKAGEVADVSSAVGKTGEAGAATAKGAEGAADVSKVAKPVEAGPAGDGLKISGKPKPGSLEHKAARWERYKARGGKKDYEAWSKQYDTNMRNYQFGAEREAAYRDAMGASEGTLKTPLTNRQIDILKADEMYAGQLKTGPVSLTKENILAIQKDGELVKQGWQVEHILEQGASKPYLDALEKAGVDAHIGPKIP</sequence>
<feature type="region of interest" description="Disordered" evidence="1">
    <location>
        <begin position="95"/>
        <end position="116"/>
    </location>
</feature>
<name>A0A6P2Q8L8_9BURK</name>
<dbReference type="AlphaFoldDB" id="A0A6P2Q8L8"/>
<accession>A0A6P2Q8L8</accession>
<dbReference type="Proteomes" id="UP000494261">
    <property type="component" value="Unassembled WGS sequence"/>
</dbReference>
<dbReference type="RefSeq" id="WP_235996210.1">
    <property type="nucleotide sequence ID" value="NZ_CABVQC010000047.1"/>
</dbReference>
<dbReference type="EMBL" id="CABVQC010000047">
    <property type="protein sequence ID" value="VWC18533.1"/>
    <property type="molecule type" value="Genomic_DNA"/>
</dbReference>
<evidence type="ECO:0000313" key="2">
    <source>
        <dbReference type="EMBL" id="VWC18533.1"/>
    </source>
</evidence>